<keyword evidence="15" id="KW-1185">Reference proteome</keyword>
<evidence type="ECO:0000256" key="12">
    <source>
        <dbReference type="ARBA" id="ARBA00047816"/>
    </source>
</evidence>
<evidence type="ECO:0000313" key="14">
    <source>
        <dbReference type="EMBL" id="MBK4347776.1"/>
    </source>
</evidence>
<keyword evidence="8 13" id="KW-1133">Transmembrane helix</keyword>
<evidence type="ECO:0000256" key="5">
    <source>
        <dbReference type="ARBA" id="ARBA00022475"/>
    </source>
</evidence>
<feature type="transmembrane region" description="Helical" evidence="13">
    <location>
        <begin position="128"/>
        <end position="146"/>
    </location>
</feature>
<comment type="similarity">
    <text evidence="3">Belongs to the cytochrome c oxidase bacterial subunit CtaF family.</text>
</comment>
<feature type="transmembrane region" description="Helical" evidence="13">
    <location>
        <begin position="104"/>
        <end position="122"/>
    </location>
</feature>
<evidence type="ECO:0000256" key="4">
    <source>
        <dbReference type="ARBA" id="ARBA00012949"/>
    </source>
</evidence>
<evidence type="ECO:0000256" key="9">
    <source>
        <dbReference type="ARBA" id="ARBA00023136"/>
    </source>
</evidence>
<dbReference type="GO" id="GO:0022900">
    <property type="term" value="P:electron transport chain"/>
    <property type="evidence" value="ECO:0007669"/>
    <property type="project" value="InterPro"/>
</dbReference>
<sequence length="152" mass="16337">MGVNAKLFWILAGFFVVADAAYTIWSLLDSNYRVSAEPAGGVPGPAVEWVGTVGIALTGVLSAFIAFYLGRTNKSVGGTLAEDRLDADIDDGDAEQGFFSPWSWWPFMLAAGAATVFLGIAVGFWVSYIGACIALISLVGWIYEYYRGNFAR</sequence>
<feature type="transmembrane region" description="Helical" evidence="13">
    <location>
        <begin position="7"/>
        <end position="28"/>
    </location>
</feature>
<evidence type="ECO:0000313" key="15">
    <source>
        <dbReference type="Proteomes" id="UP000636458"/>
    </source>
</evidence>
<keyword evidence="5" id="KW-1003">Cell membrane</keyword>
<dbReference type="InterPro" id="IPR021050">
    <property type="entry name" value="Cyt_c_oxidase_su4_actinobac"/>
</dbReference>
<comment type="function">
    <text evidence="1">Part of cytochrome c oxidase, its function is unknown.</text>
</comment>
<evidence type="ECO:0000256" key="1">
    <source>
        <dbReference type="ARBA" id="ARBA00002536"/>
    </source>
</evidence>
<comment type="catalytic activity">
    <reaction evidence="12">
        <text>4 Fe(II)-[cytochrome c] + O2 + 8 H(+)(in) = 4 Fe(III)-[cytochrome c] + 2 H2O + 4 H(+)(out)</text>
        <dbReference type="Rhea" id="RHEA:11436"/>
        <dbReference type="Rhea" id="RHEA-COMP:10350"/>
        <dbReference type="Rhea" id="RHEA-COMP:14399"/>
        <dbReference type="ChEBI" id="CHEBI:15377"/>
        <dbReference type="ChEBI" id="CHEBI:15378"/>
        <dbReference type="ChEBI" id="CHEBI:15379"/>
        <dbReference type="ChEBI" id="CHEBI:29033"/>
        <dbReference type="ChEBI" id="CHEBI:29034"/>
        <dbReference type="EC" id="7.1.1.9"/>
    </reaction>
</comment>
<dbReference type="PIRSF" id="PIRSF017385">
    <property type="entry name" value="CtaF"/>
    <property type="match status" value="1"/>
</dbReference>
<dbReference type="GO" id="GO:0004129">
    <property type="term" value="F:cytochrome-c oxidase activity"/>
    <property type="evidence" value="ECO:0007669"/>
    <property type="project" value="UniProtKB-EC"/>
</dbReference>
<evidence type="ECO:0000256" key="13">
    <source>
        <dbReference type="SAM" id="Phobius"/>
    </source>
</evidence>
<evidence type="ECO:0000256" key="7">
    <source>
        <dbReference type="ARBA" id="ARBA00022967"/>
    </source>
</evidence>
<evidence type="ECO:0000256" key="8">
    <source>
        <dbReference type="ARBA" id="ARBA00022989"/>
    </source>
</evidence>
<evidence type="ECO:0000256" key="10">
    <source>
        <dbReference type="ARBA" id="ARBA00031366"/>
    </source>
</evidence>
<keyword evidence="7" id="KW-1278">Translocase</keyword>
<gene>
    <name evidence="14" type="ORF">IV501_09035</name>
</gene>
<keyword evidence="9 13" id="KW-0472">Membrane</keyword>
<name>A0A934W3C7_9MICO</name>
<dbReference type="AlphaFoldDB" id="A0A934W3C7"/>
<feature type="transmembrane region" description="Helical" evidence="13">
    <location>
        <begin position="48"/>
        <end position="69"/>
    </location>
</feature>
<evidence type="ECO:0000256" key="6">
    <source>
        <dbReference type="ARBA" id="ARBA00022692"/>
    </source>
</evidence>
<evidence type="ECO:0000256" key="2">
    <source>
        <dbReference type="ARBA" id="ARBA00004651"/>
    </source>
</evidence>
<organism evidence="14 15">
    <name type="scientific">Lacisediminihabitans changchengi</name>
    <dbReference type="NCBI Taxonomy" id="2787634"/>
    <lineage>
        <taxon>Bacteria</taxon>
        <taxon>Bacillati</taxon>
        <taxon>Actinomycetota</taxon>
        <taxon>Actinomycetes</taxon>
        <taxon>Micrococcales</taxon>
        <taxon>Microbacteriaceae</taxon>
        <taxon>Lacisediminihabitans</taxon>
    </lineage>
</organism>
<dbReference type="EC" id="7.1.1.9" evidence="4"/>
<reference evidence="14" key="1">
    <citation type="submission" date="2021-01" db="EMBL/GenBank/DDBJ databases">
        <title>Lacisediminihabitans sp. nov. strain G11-30, isolated from Antarctic Soil.</title>
        <authorList>
            <person name="Li J."/>
        </authorList>
    </citation>
    <scope>NUCLEOTIDE SEQUENCE</scope>
    <source>
        <strain evidence="14">G11-30</strain>
    </source>
</reference>
<proteinExistence type="inferred from homology"/>
<protein>
    <recommendedName>
        <fullName evidence="4">cytochrome-c oxidase</fullName>
        <ecNumber evidence="4">7.1.1.9</ecNumber>
    </recommendedName>
    <alternativeName>
        <fullName evidence="11">Cytochrome aa3 subunit 4</fullName>
    </alternativeName>
    <alternativeName>
        <fullName evidence="10">Cytochrome c oxidase polypeptide IV</fullName>
    </alternativeName>
</protein>
<accession>A0A934W3C7</accession>
<comment type="subcellular location">
    <subcellularLocation>
        <location evidence="2">Cell membrane</location>
        <topology evidence="2">Multi-pass membrane protein</topology>
    </subcellularLocation>
</comment>
<comment type="caution">
    <text evidence="14">The sequence shown here is derived from an EMBL/GenBank/DDBJ whole genome shotgun (WGS) entry which is preliminary data.</text>
</comment>
<dbReference type="EMBL" id="JAEPES010000003">
    <property type="protein sequence ID" value="MBK4347776.1"/>
    <property type="molecule type" value="Genomic_DNA"/>
</dbReference>
<dbReference type="Proteomes" id="UP000636458">
    <property type="component" value="Unassembled WGS sequence"/>
</dbReference>
<dbReference type="RefSeq" id="WP_200556404.1">
    <property type="nucleotide sequence ID" value="NZ_JAEPES010000003.1"/>
</dbReference>
<evidence type="ECO:0000256" key="3">
    <source>
        <dbReference type="ARBA" id="ARBA00006870"/>
    </source>
</evidence>
<keyword evidence="6 13" id="KW-0812">Transmembrane</keyword>
<dbReference type="Pfam" id="PF12270">
    <property type="entry name" value="Cyt_c_ox_IV"/>
    <property type="match status" value="1"/>
</dbReference>
<dbReference type="GO" id="GO:0005886">
    <property type="term" value="C:plasma membrane"/>
    <property type="evidence" value="ECO:0007669"/>
    <property type="project" value="UniProtKB-SubCell"/>
</dbReference>
<evidence type="ECO:0000256" key="11">
    <source>
        <dbReference type="ARBA" id="ARBA00031401"/>
    </source>
</evidence>